<dbReference type="EMBL" id="RIBS01000002">
    <property type="protein sequence ID" value="RNF84990.1"/>
    <property type="molecule type" value="Genomic_DNA"/>
</dbReference>
<dbReference type="AlphaFoldDB" id="A0A3M8T1K3"/>
<gene>
    <name evidence="1" type="ORF">EER27_04150</name>
</gene>
<comment type="caution">
    <text evidence="1">The sequence shown here is derived from an EMBL/GenBank/DDBJ whole genome shotgun (WGS) entry which is preliminary data.</text>
</comment>
<accession>A0A3M8T1K3</accession>
<dbReference type="Proteomes" id="UP000267049">
    <property type="component" value="Unassembled WGS sequence"/>
</dbReference>
<proteinExistence type="predicted"/>
<name>A0A3M8T1K3_9GAMM</name>
<organism evidence="1 2">
    <name type="scientific">Montanilutibacter psychrotolerans</name>
    <dbReference type="NCBI Taxonomy" id="1327343"/>
    <lineage>
        <taxon>Bacteria</taxon>
        <taxon>Pseudomonadati</taxon>
        <taxon>Pseudomonadota</taxon>
        <taxon>Gammaproteobacteria</taxon>
        <taxon>Lysobacterales</taxon>
        <taxon>Lysobacteraceae</taxon>
        <taxon>Montanilutibacter</taxon>
    </lineage>
</organism>
<protein>
    <submittedName>
        <fullName evidence="1">DUF4303 domain-containing protein</fullName>
    </submittedName>
</protein>
<evidence type="ECO:0000313" key="1">
    <source>
        <dbReference type="EMBL" id="RNF84990.1"/>
    </source>
</evidence>
<dbReference type="RefSeq" id="WP_123086777.1">
    <property type="nucleotide sequence ID" value="NZ_RIBS01000002.1"/>
</dbReference>
<reference evidence="1 2" key="1">
    <citation type="submission" date="2018-11" db="EMBL/GenBank/DDBJ databases">
        <title>Lysobacter cryohumiis sp. nov., isolated from soil in the Tianshan Mountains, Xinjiang, China.</title>
        <authorList>
            <person name="Luo Y."/>
            <person name="Sheng H."/>
        </authorList>
    </citation>
    <scope>NUCLEOTIDE SEQUENCE [LARGE SCALE GENOMIC DNA]</scope>
    <source>
        <strain evidence="1 2">ZS60</strain>
    </source>
</reference>
<keyword evidence="2" id="KW-1185">Reference proteome</keyword>
<sequence>MQDPLDFGTLRLATRDEIVRTLGIARQRHPDDRIAGYALVTDDAVATISYVFCLQSQLAGDDDPLRFDAGSWQLGGEAGSFASTWQWLAIRKAGERQGDRRQNWDRSFDALVQALHEVKAAGLVDDRVFLSVHNHEACAHMQWKEHDAIARLNAPHLLQCHPRFVDALLNGLE</sequence>
<evidence type="ECO:0000313" key="2">
    <source>
        <dbReference type="Proteomes" id="UP000267049"/>
    </source>
</evidence>